<feature type="compositionally biased region" description="Polar residues" evidence="1">
    <location>
        <begin position="59"/>
        <end position="77"/>
    </location>
</feature>
<dbReference type="PANTHER" id="PTHR37540">
    <property type="entry name" value="TRANSCRIPTION FACTOR (ACR-2), PUTATIVE-RELATED-RELATED"/>
    <property type="match status" value="1"/>
</dbReference>
<dbReference type="PANTHER" id="PTHR37540:SF5">
    <property type="entry name" value="TRANSCRIPTION FACTOR DOMAIN-CONTAINING PROTEIN"/>
    <property type="match status" value="1"/>
</dbReference>
<sequence length="477" mass="54134">MNQLAVGKKMDTQSFTPDLMWVDQSESGSQSHVRAHIVRERRRRASWEEKKIMERLQRRSQNGRNISPNAPSETINKQNNLTAGYSELLGGGRRDPFATYPVESTISTLELLDYSASGVSFILVKSSPSTLYQCENDFTTFKQLAYSVVVNDLAGFNLMLFWAASDRYNRYQQSDLTTAIKYKMVALRVLNERMSEVTQATMDDTIGTVTAAAGFELFMGTLEAYRVHMDGLQQIIRLRGGFQSLQVSNPQLALFIAWVDYSSSANLVTERKFLPVPAEHQQQVSSSVLKLFDLRQSLDETIQIVNNIAVSLKAGLMEPPVELGSVVLLDNMDKELCRLLCLPKYHGMIGRRLFIQEVWRITAMIFISVICRLHQINPRIHNNMSRQLLLDGLQITADDYSSFLQTLICCFTDKPNQLDLLMTIAIRLTLDDWGSIKLRLLSFLLSSEICRGPVQDTWRRRLTSSHPSIELLAEICT</sequence>
<organism evidence="2 3">
    <name type="scientific">Oidiodendron maius (strain Zn)</name>
    <dbReference type="NCBI Taxonomy" id="913774"/>
    <lineage>
        <taxon>Eukaryota</taxon>
        <taxon>Fungi</taxon>
        <taxon>Dikarya</taxon>
        <taxon>Ascomycota</taxon>
        <taxon>Pezizomycotina</taxon>
        <taxon>Leotiomycetes</taxon>
        <taxon>Leotiomycetes incertae sedis</taxon>
        <taxon>Myxotrichaceae</taxon>
        <taxon>Oidiodendron</taxon>
    </lineage>
</organism>
<proteinExistence type="predicted"/>
<dbReference type="Proteomes" id="UP000054321">
    <property type="component" value="Unassembled WGS sequence"/>
</dbReference>
<dbReference type="AlphaFoldDB" id="A0A0C3GTA9"/>
<gene>
    <name evidence="2" type="ORF">OIDMADRAFT_61529</name>
</gene>
<dbReference type="EMBL" id="KN832894">
    <property type="protein sequence ID" value="KIM93601.1"/>
    <property type="molecule type" value="Genomic_DNA"/>
</dbReference>
<protein>
    <submittedName>
        <fullName evidence="2">Uncharacterized protein</fullName>
    </submittedName>
</protein>
<accession>A0A0C3GTA9</accession>
<evidence type="ECO:0000256" key="1">
    <source>
        <dbReference type="SAM" id="MobiDB-lite"/>
    </source>
</evidence>
<evidence type="ECO:0000313" key="3">
    <source>
        <dbReference type="Proteomes" id="UP000054321"/>
    </source>
</evidence>
<evidence type="ECO:0000313" key="2">
    <source>
        <dbReference type="EMBL" id="KIM93601.1"/>
    </source>
</evidence>
<reference evidence="2 3" key="1">
    <citation type="submission" date="2014-04" db="EMBL/GenBank/DDBJ databases">
        <authorList>
            <consortium name="DOE Joint Genome Institute"/>
            <person name="Kuo A."/>
            <person name="Martino E."/>
            <person name="Perotto S."/>
            <person name="Kohler A."/>
            <person name="Nagy L.G."/>
            <person name="Floudas D."/>
            <person name="Copeland A."/>
            <person name="Barry K.W."/>
            <person name="Cichocki N."/>
            <person name="Veneault-Fourrey C."/>
            <person name="LaButti K."/>
            <person name="Lindquist E.A."/>
            <person name="Lipzen A."/>
            <person name="Lundell T."/>
            <person name="Morin E."/>
            <person name="Murat C."/>
            <person name="Sun H."/>
            <person name="Tunlid A."/>
            <person name="Henrissat B."/>
            <person name="Grigoriev I.V."/>
            <person name="Hibbett D.S."/>
            <person name="Martin F."/>
            <person name="Nordberg H.P."/>
            <person name="Cantor M.N."/>
            <person name="Hua S.X."/>
        </authorList>
    </citation>
    <scope>NUCLEOTIDE SEQUENCE [LARGE SCALE GENOMIC DNA]</scope>
    <source>
        <strain evidence="2 3">Zn</strain>
    </source>
</reference>
<keyword evidence="3" id="KW-1185">Reference proteome</keyword>
<reference evidence="3" key="2">
    <citation type="submission" date="2015-01" db="EMBL/GenBank/DDBJ databases">
        <title>Evolutionary Origins and Diversification of the Mycorrhizal Mutualists.</title>
        <authorList>
            <consortium name="DOE Joint Genome Institute"/>
            <consortium name="Mycorrhizal Genomics Consortium"/>
            <person name="Kohler A."/>
            <person name="Kuo A."/>
            <person name="Nagy L.G."/>
            <person name="Floudas D."/>
            <person name="Copeland A."/>
            <person name="Barry K.W."/>
            <person name="Cichocki N."/>
            <person name="Veneault-Fourrey C."/>
            <person name="LaButti K."/>
            <person name="Lindquist E.A."/>
            <person name="Lipzen A."/>
            <person name="Lundell T."/>
            <person name="Morin E."/>
            <person name="Murat C."/>
            <person name="Riley R."/>
            <person name="Ohm R."/>
            <person name="Sun H."/>
            <person name="Tunlid A."/>
            <person name="Henrissat B."/>
            <person name="Grigoriev I.V."/>
            <person name="Hibbett D.S."/>
            <person name="Martin F."/>
        </authorList>
    </citation>
    <scope>NUCLEOTIDE SEQUENCE [LARGE SCALE GENOMIC DNA]</scope>
    <source>
        <strain evidence="3">Zn</strain>
    </source>
</reference>
<dbReference type="InterPro" id="IPR021858">
    <property type="entry name" value="Fun_TF"/>
</dbReference>
<dbReference type="OrthoDB" id="4159781at2759"/>
<feature type="region of interest" description="Disordered" evidence="1">
    <location>
        <begin position="56"/>
        <end position="77"/>
    </location>
</feature>
<dbReference type="Pfam" id="PF11951">
    <property type="entry name" value="Fungal_trans_2"/>
    <property type="match status" value="1"/>
</dbReference>
<name>A0A0C3GTA9_OIDMZ</name>
<dbReference type="HOGENOM" id="CLU_572506_0_0_1"/>
<dbReference type="InParanoid" id="A0A0C3GTA9"/>